<accession>A0A1R4GZY2</accession>
<evidence type="ECO:0000313" key="3">
    <source>
        <dbReference type="Proteomes" id="UP000195442"/>
    </source>
</evidence>
<dbReference type="EMBL" id="FUKJ01000019">
    <property type="protein sequence ID" value="SJM89370.1"/>
    <property type="molecule type" value="Genomic_DNA"/>
</dbReference>
<dbReference type="AlphaFoldDB" id="A0A1R4GZY2"/>
<dbReference type="Gene3D" id="1.20.5.340">
    <property type="match status" value="1"/>
</dbReference>
<dbReference type="RefSeq" id="WP_087145599.1">
    <property type="nucleotide sequence ID" value="NZ_FUKJ01000019.1"/>
</dbReference>
<proteinExistence type="predicted"/>
<dbReference type="OrthoDB" id="5571890at2"/>
<reference evidence="3" key="1">
    <citation type="submission" date="2017-02" db="EMBL/GenBank/DDBJ databases">
        <authorList>
            <person name="Daims H."/>
        </authorList>
    </citation>
    <scope>NUCLEOTIDE SEQUENCE [LARGE SCALE GENOMIC DNA]</scope>
</reference>
<feature type="transmembrane region" description="Helical" evidence="1">
    <location>
        <begin position="90"/>
        <end position="110"/>
    </location>
</feature>
<sequence>MATLTFDTYAFIRKLKESGIPEEQARAQVEALSTAFEQFHSELHLTDVATSRDIRELELKIEALRVELKRDTELLKAEVRRDIAENKAELIRWVVGAGFLQTALITGLLLKISSVL</sequence>
<keyword evidence="3" id="KW-1185">Reference proteome</keyword>
<keyword evidence="1" id="KW-0472">Membrane</keyword>
<evidence type="ECO:0008006" key="4">
    <source>
        <dbReference type="Google" id="ProtNLM"/>
    </source>
</evidence>
<gene>
    <name evidence="2" type="ORF">CRENPOLYSF2_1150005</name>
</gene>
<protein>
    <recommendedName>
        <fullName evidence="4">DUF1640 domain-containing protein</fullName>
    </recommendedName>
</protein>
<name>A0A1R4GZY2_9GAMM</name>
<evidence type="ECO:0000313" key="2">
    <source>
        <dbReference type="EMBL" id="SJM89370.1"/>
    </source>
</evidence>
<keyword evidence="1" id="KW-1133">Transmembrane helix</keyword>
<organism evidence="2 3">
    <name type="scientific">Crenothrix polyspora</name>
    <dbReference type="NCBI Taxonomy" id="360316"/>
    <lineage>
        <taxon>Bacteria</taxon>
        <taxon>Pseudomonadati</taxon>
        <taxon>Pseudomonadota</taxon>
        <taxon>Gammaproteobacteria</taxon>
        <taxon>Methylococcales</taxon>
        <taxon>Crenotrichaceae</taxon>
        <taxon>Crenothrix</taxon>
    </lineage>
</organism>
<keyword evidence="1" id="KW-0812">Transmembrane</keyword>
<dbReference type="Proteomes" id="UP000195442">
    <property type="component" value="Unassembled WGS sequence"/>
</dbReference>
<evidence type="ECO:0000256" key="1">
    <source>
        <dbReference type="SAM" id="Phobius"/>
    </source>
</evidence>